<name>A0A9P0KT80_ACAOB</name>
<dbReference type="AlphaFoldDB" id="A0A9P0KT80"/>
<dbReference type="EMBL" id="CAKOFQ010006885">
    <property type="protein sequence ID" value="CAH1979847.1"/>
    <property type="molecule type" value="Genomic_DNA"/>
</dbReference>
<reference evidence="1" key="1">
    <citation type="submission" date="2022-03" db="EMBL/GenBank/DDBJ databases">
        <authorList>
            <person name="Sayadi A."/>
        </authorList>
    </citation>
    <scope>NUCLEOTIDE SEQUENCE</scope>
</reference>
<dbReference type="Proteomes" id="UP001152888">
    <property type="component" value="Unassembled WGS sequence"/>
</dbReference>
<keyword evidence="2" id="KW-1185">Reference proteome</keyword>
<protein>
    <submittedName>
        <fullName evidence="1">Uncharacterized protein</fullName>
    </submittedName>
</protein>
<proteinExistence type="predicted"/>
<accession>A0A9P0KT80</accession>
<gene>
    <name evidence="1" type="ORF">ACAOBT_LOCUS13652</name>
</gene>
<organism evidence="1 2">
    <name type="scientific">Acanthoscelides obtectus</name>
    <name type="common">Bean weevil</name>
    <name type="synonym">Bruchus obtectus</name>
    <dbReference type="NCBI Taxonomy" id="200917"/>
    <lineage>
        <taxon>Eukaryota</taxon>
        <taxon>Metazoa</taxon>
        <taxon>Ecdysozoa</taxon>
        <taxon>Arthropoda</taxon>
        <taxon>Hexapoda</taxon>
        <taxon>Insecta</taxon>
        <taxon>Pterygota</taxon>
        <taxon>Neoptera</taxon>
        <taxon>Endopterygota</taxon>
        <taxon>Coleoptera</taxon>
        <taxon>Polyphaga</taxon>
        <taxon>Cucujiformia</taxon>
        <taxon>Chrysomeloidea</taxon>
        <taxon>Chrysomelidae</taxon>
        <taxon>Bruchinae</taxon>
        <taxon>Bruchini</taxon>
        <taxon>Acanthoscelides</taxon>
    </lineage>
</organism>
<sequence length="152" mass="17241">MSCYNLDDTQTQSCEFDGPAKHHSKNCVPGVFPKMAEALGEGAAIKPAILKNRASQESGWGELSSLPLCSPVKSISVAMDQWSKQERAFVKAFYQCLQREAGPFFLKRHKHLHVPLSLHEEYYLGTYYSTVKDFKSILENTLTNVGFWYHLH</sequence>
<comment type="caution">
    <text evidence="1">The sequence shown here is derived from an EMBL/GenBank/DDBJ whole genome shotgun (WGS) entry which is preliminary data.</text>
</comment>
<evidence type="ECO:0000313" key="2">
    <source>
        <dbReference type="Proteomes" id="UP001152888"/>
    </source>
</evidence>
<evidence type="ECO:0000313" key="1">
    <source>
        <dbReference type="EMBL" id="CAH1979847.1"/>
    </source>
</evidence>